<comment type="caution">
    <text evidence="3">The sequence shown here is derived from an EMBL/GenBank/DDBJ whole genome shotgun (WGS) entry which is preliminary data.</text>
</comment>
<keyword evidence="2" id="KW-0472">Membrane</keyword>
<reference evidence="3" key="1">
    <citation type="journal article" date="2020" name="Fungal Divers.">
        <title>Resolving the Mortierellaceae phylogeny through synthesis of multi-gene phylogenetics and phylogenomics.</title>
        <authorList>
            <person name="Vandepol N."/>
            <person name="Liber J."/>
            <person name="Desiro A."/>
            <person name="Na H."/>
            <person name="Kennedy M."/>
            <person name="Barry K."/>
            <person name="Grigoriev I.V."/>
            <person name="Miller A.N."/>
            <person name="O'Donnell K."/>
            <person name="Stajich J.E."/>
            <person name="Bonito G."/>
        </authorList>
    </citation>
    <scope>NUCLEOTIDE SEQUENCE</scope>
    <source>
        <strain evidence="3">KOD1015</strain>
    </source>
</reference>
<proteinExistence type="predicted"/>
<dbReference type="OrthoDB" id="2384767at2759"/>
<keyword evidence="2" id="KW-1133">Transmembrane helix</keyword>
<accession>A0A9P6G3B6</accession>
<dbReference type="Proteomes" id="UP000780801">
    <property type="component" value="Unassembled WGS sequence"/>
</dbReference>
<sequence>MIVGRGPAPVNYGSTSLNAGPYGGRGSSGDNGPYRQPDLPSWKVHGRGTSDSGGEDRSWRHRVVKKKSGYCSRCCVLFLAVLLYLWYLFGQLDFDQESECVLDDNVHPVVENKTLPLTYGLNLIANFEDGIKGIVNVRQQESLDVDRIEIRLKVRVSTTKLASYIRGSFEVDPSGPTVNYRVRIHNDDKKERERMMKGRCAHAEVVVIYPKMTPHGVGSLTLNSAGCDFTVGKVSGIFDNLSMHCTNGKLSVDSTSVRNRTTFDVTNGQISGMLETSGEVKANINNGQVDLGIDTTPRESGWNANNFDVQIESVNGAISLRLAQPFYGHFSLASRAGAAKVTVPEQRDYVQYTYKKWNAATGWISSVGSQHEPTKPLPRIQQVNVNGAIEMTIKG</sequence>
<protein>
    <recommendedName>
        <fullName evidence="5">Adhesin domain-containing protein</fullName>
    </recommendedName>
</protein>
<evidence type="ECO:0000313" key="3">
    <source>
        <dbReference type="EMBL" id="KAF9586758.1"/>
    </source>
</evidence>
<evidence type="ECO:0000313" key="4">
    <source>
        <dbReference type="Proteomes" id="UP000780801"/>
    </source>
</evidence>
<name>A0A9P6G3B6_9FUNG</name>
<evidence type="ECO:0000256" key="1">
    <source>
        <dbReference type="SAM" id="MobiDB-lite"/>
    </source>
</evidence>
<dbReference type="AlphaFoldDB" id="A0A9P6G3B6"/>
<keyword evidence="4" id="KW-1185">Reference proteome</keyword>
<feature type="transmembrane region" description="Helical" evidence="2">
    <location>
        <begin position="70"/>
        <end position="89"/>
    </location>
</feature>
<dbReference type="EMBL" id="JAABOA010000001">
    <property type="protein sequence ID" value="KAF9586758.1"/>
    <property type="molecule type" value="Genomic_DNA"/>
</dbReference>
<evidence type="ECO:0000256" key="2">
    <source>
        <dbReference type="SAM" id="Phobius"/>
    </source>
</evidence>
<keyword evidence="2" id="KW-0812">Transmembrane</keyword>
<evidence type="ECO:0008006" key="5">
    <source>
        <dbReference type="Google" id="ProtNLM"/>
    </source>
</evidence>
<feature type="region of interest" description="Disordered" evidence="1">
    <location>
        <begin position="14"/>
        <end position="58"/>
    </location>
</feature>
<gene>
    <name evidence="3" type="ORF">BGW38_000009</name>
</gene>
<organism evidence="3 4">
    <name type="scientific">Lunasporangiospora selenospora</name>
    <dbReference type="NCBI Taxonomy" id="979761"/>
    <lineage>
        <taxon>Eukaryota</taxon>
        <taxon>Fungi</taxon>
        <taxon>Fungi incertae sedis</taxon>
        <taxon>Mucoromycota</taxon>
        <taxon>Mortierellomycotina</taxon>
        <taxon>Mortierellomycetes</taxon>
        <taxon>Mortierellales</taxon>
        <taxon>Mortierellaceae</taxon>
        <taxon>Lunasporangiospora</taxon>
    </lineage>
</organism>